<name>A0ACD0NSU6_9BASI</name>
<proteinExistence type="predicted"/>
<reference evidence="1 2" key="1">
    <citation type="journal article" date="2018" name="Mol. Biol. Evol.">
        <title>Broad Genomic Sampling Reveals a Smut Pathogenic Ancestry of the Fungal Clade Ustilaginomycotina.</title>
        <authorList>
            <person name="Kijpornyongpan T."/>
            <person name="Mondo S.J."/>
            <person name="Barry K."/>
            <person name="Sandor L."/>
            <person name="Lee J."/>
            <person name="Lipzen A."/>
            <person name="Pangilinan J."/>
            <person name="LaButti K."/>
            <person name="Hainaut M."/>
            <person name="Henrissat B."/>
            <person name="Grigoriev I.V."/>
            <person name="Spatafora J.W."/>
            <person name="Aime M.C."/>
        </authorList>
    </citation>
    <scope>NUCLEOTIDE SEQUENCE [LARGE SCALE GENOMIC DNA]</scope>
    <source>
        <strain evidence="1 2">SA 807</strain>
    </source>
</reference>
<dbReference type="Proteomes" id="UP000245626">
    <property type="component" value="Unassembled WGS sequence"/>
</dbReference>
<protein>
    <submittedName>
        <fullName evidence="1">Clavaminate synthase-like protein</fullName>
    </submittedName>
</protein>
<keyword evidence="2" id="KW-1185">Reference proteome</keyword>
<evidence type="ECO:0000313" key="2">
    <source>
        <dbReference type="Proteomes" id="UP000245626"/>
    </source>
</evidence>
<gene>
    <name evidence="1" type="ORF">IE53DRAFT_175364</name>
</gene>
<dbReference type="EMBL" id="KZ820135">
    <property type="protein sequence ID" value="PWN48837.1"/>
    <property type="molecule type" value="Genomic_DNA"/>
</dbReference>
<evidence type="ECO:0000313" key="1">
    <source>
        <dbReference type="EMBL" id="PWN48837.1"/>
    </source>
</evidence>
<organism evidence="1 2">
    <name type="scientific">Violaceomyces palustris</name>
    <dbReference type="NCBI Taxonomy" id="1673888"/>
    <lineage>
        <taxon>Eukaryota</taxon>
        <taxon>Fungi</taxon>
        <taxon>Dikarya</taxon>
        <taxon>Basidiomycota</taxon>
        <taxon>Ustilaginomycotina</taxon>
        <taxon>Ustilaginomycetes</taxon>
        <taxon>Violaceomycetales</taxon>
        <taxon>Violaceomycetaceae</taxon>
        <taxon>Violaceomyces</taxon>
    </lineage>
</organism>
<accession>A0ACD0NSU6</accession>
<sequence>MSPLTKTTAAHQNGGPRRPGGRSKPQPSFGRRSEAEAASKPSNLIATSPSTISAQEMWEKYVSKRIPLLLQGPLDDPGYDLSKLADLDFLRSQAGHVKVKVEPFNRLSGTFGTALKRKEMSFGGFLDHLDSTGAAEAQGQGQWYLTTQYEDEDEDDGEDEDEDDDDDDEPILEKVLPSPTDALSNHFPYKPRILGDLVLQQCNLWLGDSKNGKSSGLHHDFHDNLYILLSGRKRFLLFPPESHRFLHPRGEVEKVHSNGLIVYKPRNNSNAGFPPAHAPKLSIRPDGLVPSDAARWRRKARLRLLQEVDERAAAQSGEGGKRKHQRKGKAKQTRQQEFAQESLLQAEAELLLCKMDEQGIDPLVDSDEQDSQGESDEDEDEEDEDEEEEEESQSGDSSSSEARERDERLDDFLSTFPKEMKPIIRKAQKGDAQALDELNRFIASREAVLIEDEDDDDDMEDQDDGDEEGEEEGPLSKVSAAKRGPKRRKVEKEEDMEEGSEDEDQSHSGGDDDDEKEEEEEGWMMFDEIEREKRRKEDEEEDGSSGEEDDDDEGDDDDDDEDEDGPTFAEEKEEEVGRMSAKQRKRILMEREAENNGDGQDEDQDDLRPLPGCPEPIEVFLRPGQMLYLPASWYHEVTSYTSPAEEEEEVEEVEAERADSKKKPRFHMALNYWMHPPDALEFKPCSSSSGGASASAGSCEGSGKVKKAEGKGRAEEEEDCEDEDEQGDAWWQVEVEMGESAFKNLRGGTGSVDRPYRDAEVWDEIERSVREEVKKARRSQDQARVDDQQEESKENGGSKRKKKTLDESSGHSASPEPREGERGGDGGQENLTEVRIGKREKNKVKKRKTAG</sequence>